<evidence type="ECO:0000313" key="3">
    <source>
        <dbReference type="EMBL" id="AXJ02162.1"/>
    </source>
</evidence>
<keyword evidence="2" id="KW-0812">Transmembrane</keyword>
<dbReference type="InterPro" id="IPR027417">
    <property type="entry name" value="P-loop_NTPase"/>
</dbReference>
<dbReference type="Proteomes" id="UP000254808">
    <property type="component" value="Chromosome"/>
</dbReference>
<dbReference type="GO" id="GO:0016887">
    <property type="term" value="F:ATP hydrolysis activity"/>
    <property type="evidence" value="ECO:0007669"/>
    <property type="project" value="InterPro"/>
</dbReference>
<dbReference type="RefSeq" id="WP_114985286.1">
    <property type="nucleotide sequence ID" value="NZ_CP027806.1"/>
</dbReference>
<dbReference type="AlphaFoldDB" id="A0A345UNW0"/>
<dbReference type="PANTHER" id="PTHR41259:SF1">
    <property type="entry name" value="DOUBLE-STRAND BREAK REPAIR RAD50 ATPASE, PUTATIVE-RELATED"/>
    <property type="match status" value="1"/>
</dbReference>
<evidence type="ECO:0000256" key="1">
    <source>
        <dbReference type="SAM" id="Coils"/>
    </source>
</evidence>
<feature type="coiled-coil region" evidence="1">
    <location>
        <begin position="500"/>
        <end position="534"/>
    </location>
</feature>
<evidence type="ECO:0000256" key="2">
    <source>
        <dbReference type="SAM" id="Phobius"/>
    </source>
</evidence>
<proteinExistence type="predicted"/>
<feature type="coiled-coil region" evidence="1">
    <location>
        <begin position="737"/>
        <end position="777"/>
    </location>
</feature>
<sequence length="1165" mass="130277">MAEPLFIRNLEVRESPGFRSGLPGFEEDFCGGINLISGPNAAGKSTLAEALQRMLFSGPVPRWQLSGTFWAEQTAWRVSLSSREVHFIRNGEKAAFAHGLPASAAGRYLLSLHELIRADDRDLSAEIRKQMIGGYDPDAALAALKYESVRPPRSIAEHSAFQAATQNLGAKRRQDQELRGKAAQLEALHRQLAEAERAQAQLAFLALLAGWRMAETAAEAARRQLTDFPPIPAAMRGDHADTLRQLKEGIREAAREREDAQRQLDRYRIALKELGLPEAGISRVLTDGLDSRLQQLSDLGHEQTSAQNTEKEAQAACARLRQQLDPGISEAQLRAFKAGDAARLGECCRRRSSLLMRNAQLRAQVNELEAQIEKISGSEDGGPQEKEVLQSGVRALSDWLAEQRTEPGIPALWLWLLTGAGAVSVLLSVLADWGWLSALLIPILLLLGLRAARSQKDEALSLRQADFQKTGLSFSGEWVSGDVLPNLNRLLKQLETQVRLDAVIQQKQTLAGQLSTLENQLQRQEPEMDELRAQLGTLPDIAQLREEPDAVFVLVSQLQAWQQADVSLEQARARITLNQDQQAQVRRDMHRLMKPFLPDFPEPPADLPEAQARFKALRRKAEDWRDKQQQIDNTTQQLQSISRSLTELQHRKDALLTELGLGQVAEDEQLVFVWDEVLPAFREAQGEVRDREQDARREKERVMQHALFPASGEAVFTLSEAEIEREQAALSDAPERYRQLSREITQTETLIQQARRAHSLEDALAAQAEAAEALRERYRASLKAAVGQALVEQLKARISRDNVPEVLQRARKYFADITQGRYELVSGEAFSAFDVQDNALRSLDELSSGTRIQLLLAVRLAWIETQEGERRFPLFCDELLANSDDLRAQAIIRALAAISAQGWQVFYFTAQGDEVAKWEQILGELPESDRPEIRHFRMKAGVGETTVPAGQPFTPLTLPEVPSAEGHSRESYAEAVQAPRLNPLTQEVAQLHIAWLMTKPEQTEQLLRLGIRVWGQLSAQLEHPAVRALLSGETRKRLRQRMQLLSYAIAQWRTGRNQPVFADDLEASGAVSDTFLPRVLELLESEHCQNDPERLIAALRSGEVSGFRSGKTDELEAWLTGQGKISAQEPLPEEELRSRILLYAKEHGMEDGILGVVWDGVGERL</sequence>
<keyword evidence="2" id="KW-1133">Transmembrane helix</keyword>
<gene>
    <name evidence="3" type="ORF">CYPRO_2924</name>
</gene>
<keyword evidence="2" id="KW-0472">Membrane</keyword>
<dbReference type="PANTHER" id="PTHR41259">
    <property type="entry name" value="DOUBLE-STRAND BREAK REPAIR RAD50 ATPASE, PUTATIVE-RELATED"/>
    <property type="match status" value="1"/>
</dbReference>
<evidence type="ECO:0000313" key="4">
    <source>
        <dbReference type="Proteomes" id="UP000254808"/>
    </source>
</evidence>
<reference evidence="3 4" key="1">
    <citation type="submission" date="2018-03" db="EMBL/GenBank/DDBJ databases">
        <title>Phenotypic and genomic properties of Cyclonatronum proteinivorum gen. nov., sp. nov., a haloalkaliphilic bacteroidete from soda lakes possessing Na+-translocating rhodopsin.</title>
        <authorList>
            <person name="Toshchakov S.V."/>
            <person name="Korzhenkov A."/>
            <person name="Samarov N.I."/>
            <person name="Kublanov I.V."/>
            <person name="Muntyan M.S."/>
            <person name="Sorokin D.Y."/>
        </authorList>
    </citation>
    <scope>NUCLEOTIDE SEQUENCE [LARGE SCALE GENOMIC DNA]</scope>
    <source>
        <strain evidence="3 4">Omega</strain>
    </source>
</reference>
<dbReference type="EMBL" id="CP027806">
    <property type="protein sequence ID" value="AXJ02162.1"/>
    <property type="molecule type" value="Genomic_DNA"/>
</dbReference>
<feature type="transmembrane region" description="Helical" evidence="2">
    <location>
        <begin position="433"/>
        <end position="452"/>
    </location>
</feature>
<feature type="coiled-coil region" evidence="1">
    <location>
        <begin position="243"/>
        <end position="270"/>
    </location>
</feature>
<feature type="coiled-coil region" evidence="1">
    <location>
        <begin position="607"/>
        <end position="701"/>
    </location>
</feature>
<accession>A0A345UNW0</accession>
<name>A0A345UNW0_9BACT</name>
<protein>
    <submittedName>
        <fullName evidence="3">Uncharacterized protein YhaN</fullName>
    </submittedName>
</protein>
<dbReference type="KEGG" id="cprv:CYPRO_2924"/>
<feature type="coiled-coil region" evidence="1">
    <location>
        <begin position="351"/>
        <end position="378"/>
    </location>
</feature>
<keyword evidence="4" id="KW-1185">Reference proteome</keyword>
<organism evidence="3 4">
    <name type="scientific">Cyclonatronum proteinivorum</name>
    <dbReference type="NCBI Taxonomy" id="1457365"/>
    <lineage>
        <taxon>Bacteria</taxon>
        <taxon>Pseudomonadati</taxon>
        <taxon>Balneolota</taxon>
        <taxon>Balneolia</taxon>
        <taxon>Balneolales</taxon>
        <taxon>Cyclonatronaceae</taxon>
        <taxon>Cyclonatronum</taxon>
    </lineage>
</organism>
<dbReference type="SUPFAM" id="SSF52540">
    <property type="entry name" value="P-loop containing nucleoside triphosphate hydrolases"/>
    <property type="match status" value="1"/>
</dbReference>
<keyword evidence="1" id="KW-0175">Coiled coil</keyword>
<dbReference type="GO" id="GO:0006302">
    <property type="term" value="P:double-strand break repair"/>
    <property type="evidence" value="ECO:0007669"/>
    <property type="project" value="InterPro"/>
</dbReference>
<dbReference type="Gene3D" id="3.40.50.300">
    <property type="entry name" value="P-loop containing nucleotide triphosphate hydrolases"/>
    <property type="match status" value="2"/>
</dbReference>
<dbReference type="OrthoDB" id="9764467at2"/>
<feature type="transmembrane region" description="Helical" evidence="2">
    <location>
        <begin position="409"/>
        <end position="427"/>
    </location>
</feature>